<comment type="caution">
    <text evidence="8">The sequence shown here is derived from an EMBL/GenBank/DDBJ whole genome shotgun (WGS) entry which is preliminary data.</text>
</comment>
<name>A0A1E7MXR0_KITAU</name>
<dbReference type="Pfam" id="PF17827">
    <property type="entry name" value="PrmC_N"/>
    <property type="match status" value="1"/>
</dbReference>
<dbReference type="PANTHER" id="PTHR18895">
    <property type="entry name" value="HEMK METHYLTRANSFERASE"/>
    <property type="match status" value="1"/>
</dbReference>
<dbReference type="SUPFAM" id="SSF53335">
    <property type="entry name" value="S-adenosyl-L-methionine-dependent methyltransferases"/>
    <property type="match status" value="1"/>
</dbReference>
<reference evidence="8" key="1">
    <citation type="submission" date="2016-08" db="EMBL/GenBank/DDBJ databases">
        <title>Sequencing, Assembly and Comparative Genomics of S. aureofaciens ATCC 10762.</title>
        <authorList>
            <person name="Gradnigo J.S."/>
            <person name="Johnson N."/>
            <person name="Somerville G.A."/>
        </authorList>
    </citation>
    <scope>NUCLEOTIDE SEQUENCE [LARGE SCALE GENOMIC DNA]</scope>
    <source>
        <strain evidence="8">ATCC 10762</strain>
    </source>
</reference>
<evidence type="ECO:0000256" key="1">
    <source>
        <dbReference type="ARBA" id="ARBA00012771"/>
    </source>
</evidence>
<dbReference type="Gene3D" id="1.10.8.10">
    <property type="entry name" value="DNA helicase RuvA subunit, C-terminal domain"/>
    <property type="match status" value="1"/>
</dbReference>
<evidence type="ECO:0000256" key="4">
    <source>
        <dbReference type="ARBA" id="ARBA00022691"/>
    </source>
</evidence>
<evidence type="ECO:0000256" key="5">
    <source>
        <dbReference type="ARBA" id="ARBA00048391"/>
    </source>
</evidence>
<feature type="domain" description="Methyltransferase small" evidence="6">
    <location>
        <begin position="115"/>
        <end position="202"/>
    </location>
</feature>
<dbReference type="CDD" id="cd02440">
    <property type="entry name" value="AdoMet_MTases"/>
    <property type="match status" value="1"/>
</dbReference>
<keyword evidence="9" id="KW-1185">Reference proteome</keyword>
<keyword evidence="3" id="KW-0808">Transferase</keyword>
<evidence type="ECO:0000313" key="8">
    <source>
        <dbReference type="EMBL" id="OEV33209.1"/>
    </source>
</evidence>
<dbReference type="EMBL" id="JPRF03000073">
    <property type="protein sequence ID" value="OEV33209.1"/>
    <property type="molecule type" value="Genomic_DNA"/>
</dbReference>
<accession>A0A1E7MXR0</accession>
<dbReference type="Pfam" id="PF05175">
    <property type="entry name" value="MTS"/>
    <property type="match status" value="1"/>
</dbReference>
<dbReference type="GeneID" id="97488336"/>
<dbReference type="Proteomes" id="UP000037395">
    <property type="component" value="Unassembled WGS sequence"/>
</dbReference>
<dbReference type="InterPro" id="IPR007848">
    <property type="entry name" value="Small_mtfrase_dom"/>
</dbReference>
<organism evidence="8 9">
    <name type="scientific">Kitasatospora aureofaciens</name>
    <name type="common">Streptomyces aureofaciens</name>
    <dbReference type="NCBI Taxonomy" id="1894"/>
    <lineage>
        <taxon>Bacteria</taxon>
        <taxon>Bacillati</taxon>
        <taxon>Actinomycetota</taxon>
        <taxon>Actinomycetes</taxon>
        <taxon>Kitasatosporales</taxon>
        <taxon>Streptomycetaceae</taxon>
        <taxon>Kitasatospora</taxon>
    </lineage>
</organism>
<keyword evidence="4" id="KW-0949">S-adenosyl-L-methionine</keyword>
<dbReference type="PANTHER" id="PTHR18895:SF74">
    <property type="entry name" value="MTRF1L RELEASE FACTOR GLUTAMINE METHYLTRANSFERASE"/>
    <property type="match status" value="1"/>
</dbReference>
<dbReference type="InterPro" id="IPR050320">
    <property type="entry name" value="N5-glutamine_MTase"/>
</dbReference>
<keyword evidence="2" id="KW-0489">Methyltransferase</keyword>
<sequence length="289" mass="30018">MGPMVLGDLLDEAEPALRGVARSAARREVVELAARVLGAEPDGLDPARPLDGRAVRRLRELVRRRADGVPLGHLTGRVVFAGLELAVGPGVFVPRVHSELVLAAGRKAVEGIAGPTVVDLCAGSGAIGLALAHARPDARVHAVEFDPVAVDFTRRNAARRAALGDAEVTVHEGEAARAGALTGLAAGADLVLANPPFMPDAAEVPDEFGRYQPRQAVFGGADGLRVVRQVVEAAAGLLRPGGVLVVEHGHLHGATVPGLLRESGRFADVSCRPDHDGWPLYSSAVRTAS</sequence>
<dbReference type="EC" id="2.1.1.297" evidence="1"/>
<dbReference type="Gene3D" id="3.40.50.150">
    <property type="entry name" value="Vaccinia Virus protein VP39"/>
    <property type="match status" value="1"/>
</dbReference>
<dbReference type="InterPro" id="IPR040758">
    <property type="entry name" value="PrmC_N"/>
</dbReference>
<dbReference type="GO" id="GO:0102559">
    <property type="term" value="F:peptide chain release factor N(5)-glutamine methyltransferase activity"/>
    <property type="evidence" value="ECO:0007669"/>
    <property type="project" value="UniProtKB-EC"/>
</dbReference>
<dbReference type="NCBIfam" id="TIGR00536">
    <property type="entry name" value="hemK_fam"/>
    <property type="match status" value="1"/>
</dbReference>
<dbReference type="RefSeq" id="WP_030557698.1">
    <property type="nucleotide sequence ID" value="NZ_BMUB01000014.1"/>
</dbReference>
<proteinExistence type="predicted"/>
<evidence type="ECO:0000313" key="9">
    <source>
        <dbReference type="Proteomes" id="UP000037395"/>
    </source>
</evidence>
<dbReference type="KEGG" id="kau:B6264_25245"/>
<dbReference type="InterPro" id="IPR029063">
    <property type="entry name" value="SAM-dependent_MTases_sf"/>
</dbReference>
<dbReference type="AlphaFoldDB" id="A0A1E7MXR0"/>
<dbReference type="InterPro" id="IPR004556">
    <property type="entry name" value="HemK-like"/>
</dbReference>
<dbReference type="OrthoDB" id="9800643at2"/>
<evidence type="ECO:0000256" key="3">
    <source>
        <dbReference type="ARBA" id="ARBA00022679"/>
    </source>
</evidence>
<evidence type="ECO:0000259" key="6">
    <source>
        <dbReference type="Pfam" id="PF05175"/>
    </source>
</evidence>
<comment type="catalytic activity">
    <reaction evidence="5">
        <text>L-glutaminyl-[peptide chain release factor] + S-adenosyl-L-methionine = N(5)-methyl-L-glutaminyl-[peptide chain release factor] + S-adenosyl-L-homocysteine + H(+)</text>
        <dbReference type="Rhea" id="RHEA:42896"/>
        <dbReference type="Rhea" id="RHEA-COMP:10271"/>
        <dbReference type="Rhea" id="RHEA-COMP:10272"/>
        <dbReference type="ChEBI" id="CHEBI:15378"/>
        <dbReference type="ChEBI" id="CHEBI:30011"/>
        <dbReference type="ChEBI" id="CHEBI:57856"/>
        <dbReference type="ChEBI" id="CHEBI:59789"/>
        <dbReference type="ChEBI" id="CHEBI:61891"/>
        <dbReference type="EC" id="2.1.1.297"/>
    </reaction>
</comment>
<gene>
    <name evidence="8" type="ORF">HS99_0039320</name>
</gene>
<evidence type="ECO:0000256" key="2">
    <source>
        <dbReference type="ARBA" id="ARBA00022603"/>
    </source>
</evidence>
<protein>
    <recommendedName>
        <fullName evidence="1">peptide chain release factor N(5)-glutamine methyltransferase</fullName>
        <ecNumber evidence="1">2.1.1.297</ecNumber>
    </recommendedName>
</protein>
<dbReference type="GO" id="GO:0032259">
    <property type="term" value="P:methylation"/>
    <property type="evidence" value="ECO:0007669"/>
    <property type="project" value="UniProtKB-KW"/>
</dbReference>
<evidence type="ECO:0000259" key="7">
    <source>
        <dbReference type="Pfam" id="PF17827"/>
    </source>
</evidence>
<feature type="domain" description="Release factor glutamine methyltransferase N-terminal" evidence="7">
    <location>
        <begin position="8"/>
        <end position="76"/>
    </location>
</feature>